<keyword evidence="2" id="KW-1185">Reference proteome</keyword>
<protein>
    <submittedName>
        <fullName evidence="1">Uncharacterized protein</fullName>
    </submittedName>
</protein>
<name>A0A4R9C4G3_9FIRM</name>
<dbReference type="EMBL" id="SCFR01000002">
    <property type="protein sequence ID" value="TFF67468.1"/>
    <property type="molecule type" value="Genomic_DNA"/>
</dbReference>
<evidence type="ECO:0000313" key="2">
    <source>
        <dbReference type="Proteomes" id="UP000297454"/>
    </source>
</evidence>
<dbReference type="RefSeq" id="WP_134744294.1">
    <property type="nucleotide sequence ID" value="NZ_CP119761.1"/>
</dbReference>
<organism evidence="1 2">
    <name type="scientific">Helcococcus ovis</name>
    <dbReference type="NCBI Taxonomy" id="72026"/>
    <lineage>
        <taxon>Bacteria</taxon>
        <taxon>Bacillati</taxon>
        <taxon>Bacillota</taxon>
        <taxon>Tissierellia</taxon>
        <taxon>Tissierellales</taxon>
        <taxon>Peptoniphilaceae</taxon>
        <taxon>Helcococcus</taxon>
    </lineage>
</organism>
<dbReference type="AlphaFoldDB" id="A0A4R9C4G3"/>
<proteinExistence type="predicted"/>
<sequence length="97" mass="11216">MSIIFFSTSVYASGRIIDNSNIQPYGAIIQGFYNYKEKIYLYGSHTISNRIWRRIYVSDGKHKEGYYQGYIFLKTIQDGIAYFEGTLDYAGNSALRI</sequence>
<accession>A0A4R9C4G3</accession>
<gene>
    <name evidence="1" type="ORF">EQF91_00670</name>
</gene>
<evidence type="ECO:0000313" key="1">
    <source>
        <dbReference type="EMBL" id="TFF67468.1"/>
    </source>
</evidence>
<comment type="caution">
    <text evidence="1">The sequence shown here is derived from an EMBL/GenBank/DDBJ whole genome shotgun (WGS) entry which is preliminary data.</text>
</comment>
<reference evidence="1 2" key="1">
    <citation type="submission" date="2019-01" db="EMBL/GenBank/DDBJ databases">
        <title>Draft Genome Sequences of Helcococcus ovis Strains Isolated from the Uterus and Vagina of Dairy Cows with Metritis.</title>
        <authorList>
            <person name="Cunha F."/>
            <person name="Jeon S.J."/>
            <person name="Kutzer P."/>
            <person name="Galvao K.N."/>
        </authorList>
    </citation>
    <scope>NUCLEOTIDE SEQUENCE [LARGE SCALE GENOMIC DNA]</scope>
    <source>
        <strain evidence="1 2">KG-37</strain>
    </source>
</reference>
<dbReference type="Proteomes" id="UP000297454">
    <property type="component" value="Unassembled WGS sequence"/>
</dbReference>